<reference evidence="7" key="1">
    <citation type="submission" date="2025-08" db="UniProtKB">
        <authorList>
            <consortium name="RefSeq"/>
        </authorList>
    </citation>
    <scope>IDENTIFICATION</scope>
    <source>
        <tissue evidence="7">Whole larvae</tissue>
    </source>
</reference>
<dbReference type="Proteomes" id="UP001652740">
    <property type="component" value="Unplaced"/>
</dbReference>
<dbReference type="GeneID" id="113511784"/>
<evidence type="ECO:0000313" key="6">
    <source>
        <dbReference type="Proteomes" id="UP001652740"/>
    </source>
</evidence>
<name>A0ABM3MMT6_GALME</name>
<protein>
    <submittedName>
        <fullName evidence="7">Gustatory receptor 28b isoform X2</fullName>
    </submittedName>
</protein>
<evidence type="ECO:0000256" key="4">
    <source>
        <dbReference type="ARBA" id="ARBA00022989"/>
    </source>
</evidence>
<dbReference type="InterPro" id="IPR013604">
    <property type="entry name" value="7TM_chemorcpt"/>
</dbReference>
<gene>
    <name evidence="7" type="primary">LOC113511784</name>
</gene>
<dbReference type="RefSeq" id="XP_052752701.1">
    <property type="nucleotide sequence ID" value="XM_052896741.1"/>
</dbReference>
<evidence type="ECO:0000256" key="5">
    <source>
        <dbReference type="ARBA" id="ARBA00023136"/>
    </source>
</evidence>
<evidence type="ECO:0000256" key="2">
    <source>
        <dbReference type="ARBA" id="ARBA00022475"/>
    </source>
</evidence>
<proteinExistence type="predicted"/>
<keyword evidence="6" id="KW-1185">Reference proteome</keyword>
<keyword evidence="5" id="KW-0472">Membrane</keyword>
<evidence type="ECO:0000313" key="7">
    <source>
        <dbReference type="RefSeq" id="XP_052752701.1"/>
    </source>
</evidence>
<evidence type="ECO:0000256" key="3">
    <source>
        <dbReference type="ARBA" id="ARBA00022692"/>
    </source>
</evidence>
<accession>A0ABM3MMT6</accession>
<keyword evidence="7" id="KW-0675">Receptor</keyword>
<dbReference type="Pfam" id="PF08395">
    <property type="entry name" value="7tm_7"/>
    <property type="match status" value="1"/>
</dbReference>
<keyword evidence="2" id="KW-1003">Cell membrane</keyword>
<keyword evidence="4" id="KW-1133">Transmembrane helix</keyword>
<keyword evidence="3" id="KW-0812">Transmembrane</keyword>
<comment type="subcellular location">
    <subcellularLocation>
        <location evidence="1">Cell membrane</location>
        <topology evidence="1">Multi-pass membrane protein</topology>
    </subcellularLocation>
</comment>
<organism evidence="6 7">
    <name type="scientific">Galleria mellonella</name>
    <name type="common">Greater wax moth</name>
    <dbReference type="NCBI Taxonomy" id="7137"/>
    <lineage>
        <taxon>Eukaryota</taxon>
        <taxon>Metazoa</taxon>
        <taxon>Ecdysozoa</taxon>
        <taxon>Arthropoda</taxon>
        <taxon>Hexapoda</taxon>
        <taxon>Insecta</taxon>
        <taxon>Pterygota</taxon>
        <taxon>Neoptera</taxon>
        <taxon>Endopterygota</taxon>
        <taxon>Lepidoptera</taxon>
        <taxon>Glossata</taxon>
        <taxon>Ditrysia</taxon>
        <taxon>Pyraloidea</taxon>
        <taxon>Pyralidae</taxon>
        <taxon>Galleriinae</taxon>
        <taxon>Galleria</taxon>
    </lineage>
</organism>
<sequence>MAMVKKMAFIVHEVINSDLSPAITKEAMLLSQQLLHQYPKFTASGFYTLDYENLYQKALTIVTFILMILQFVSDSERKHY</sequence>
<evidence type="ECO:0000256" key="1">
    <source>
        <dbReference type="ARBA" id="ARBA00004651"/>
    </source>
</evidence>